<organism evidence="3">
    <name type="scientific">Salinicola endophyticus</name>
    <dbReference type="NCBI Taxonomy" id="1949083"/>
    <lineage>
        <taxon>Bacteria</taxon>
        <taxon>Pseudomonadati</taxon>
        <taxon>Pseudomonadota</taxon>
        <taxon>Gammaproteobacteria</taxon>
        <taxon>Oceanospirillales</taxon>
        <taxon>Halomonadaceae</taxon>
        <taxon>Salinicola</taxon>
    </lineage>
</organism>
<accession>A0AB74UKD2</accession>
<sequence length="596" mass="67366">MLMATSGVADTTPVPTVHALALYDDPALPANFDHLPYANPDAPKGGTLRRAANGSFDSTNPFIIQGTPASGLEQIYDTLMASSADEPFTMYGLLAAGVRLDPDRHWIEFDLRPQARFHDGTPVTAADVVFSFRLLRDKGSPFYRAYYASVDSVTALGTHRVRFDFPDNDSRELPLILGQLPVLPEHYWQGRDFTRPTLDKLLGSGPYAIADVDPGRRIVYRRVDDYWGRDLPINRGRYNIDRLVYDYFRDQSVALEAFLAGALDLRLESSAKNWATAYDTPAVADGAIRRVVVPDGQPAGMQGYIINTRRPALSDTRVRHALNLAFDFDWLNQHIFYGAYRRTQSYFQNSEMAASGLPGPAELKLLAPYRDQLPAAVFDQPLPIPQPEELRPRLRQALELLREAGYEVRDGVMVERQSGRPLTLEFLLYDSQFERITQPFVHNLARLGIQSRIRVVDVNQYLSRLRQFQFDLIVGSYPQSANPGNEQRDFWTSAYAETPQSRNLAGVSDPVVDALVDDLIRADSRSALDTAARALDRVLRWGFYVVPQWNFDGTRVALWNKFGYPQPFPRYTPDFSVWWVDPNRAPAITARQRGQE</sequence>
<reference evidence="3" key="1">
    <citation type="submission" date="2024-06" db="EMBL/GenBank/DDBJ databases">
        <title>Complete genome of Salinicola endophyticus HNIBRBA4755.</title>
        <authorList>
            <person name="Shin S.Y."/>
            <person name="Kang H."/>
            <person name="Song J."/>
        </authorList>
    </citation>
    <scope>NUCLEOTIDE SEQUENCE</scope>
    <source>
        <strain evidence="3">HNIBRBA4755</strain>
    </source>
</reference>
<dbReference type="Gene3D" id="3.40.190.10">
    <property type="entry name" value="Periplasmic binding protein-like II"/>
    <property type="match status" value="1"/>
</dbReference>
<dbReference type="GO" id="GO:0030288">
    <property type="term" value="C:outer membrane-bounded periplasmic space"/>
    <property type="evidence" value="ECO:0007669"/>
    <property type="project" value="TreeGrafter"/>
</dbReference>
<dbReference type="PANTHER" id="PTHR30290:SF64">
    <property type="entry name" value="ABC TRANSPORTER PERIPLASMIC BINDING PROTEIN"/>
    <property type="match status" value="1"/>
</dbReference>
<dbReference type="InterPro" id="IPR000914">
    <property type="entry name" value="SBP_5_dom"/>
</dbReference>
<dbReference type="Pfam" id="PF00496">
    <property type="entry name" value="SBP_bac_5"/>
    <property type="match status" value="1"/>
</dbReference>
<name>A0AB74UKD2_9GAMM</name>
<dbReference type="GO" id="GO:0043190">
    <property type="term" value="C:ATP-binding cassette (ABC) transporter complex"/>
    <property type="evidence" value="ECO:0007669"/>
    <property type="project" value="InterPro"/>
</dbReference>
<dbReference type="EMBL" id="CP159578">
    <property type="protein sequence ID" value="XCJ81486.1"/>
    <property type="molecule type" value="Genomic_DNA"/>
</dbReference>
<evidence type="ECO:0000256" key="1">
    <source>
        <dbReference type="ARBA" id="ARBA00022729"/>
    </source>
</evidence>
<feature type="domain" description="Solute-binding protein family 5" evidence="2">
    <location>
        <begin position="90"/>
        <end position="493"/>
    </location>
</feature>
<dbReference type="GO" id="GO:0015833">
    <property type="term" value="P:peptide transport"/>
    <property type="evidence" value="ECO:0007669"/>
    <property type="project" value="TreeGrafter"/>
</dbReference>
<keyword evidence="1" id="KW-0732">Signal</keyword>
<evidence type="ECO:0000313" key="3">
    <source>
        <dbReference type="EMBL" id="XCJ81486.1"/>
    </source>
</evidence>
<evidence type="ECO:0000259" key="2">
    <source>
        <dbReference type="Pfam" id="PF00496"/>
    </source>
</evidence>
<proteinExistence type="predicted"/>
<dbReference type="SUPFAM" id="SSF53850">
    <property type="entry name" value="Periplasmic binding protein-like II"/>
    <property type="match status" value="1"/>
</dbReference>
<dbReference type="Gene3D" id="3.10.105.10">
    <property type="entry name" value="Dipeptide-binding Protein, Domain 3"/>
    <property type="match status" value="1"/>
</dbReference>
<dbReference type="GO" id="GO:1904680">
    <property type="term" value="F:peptide transmembrane transporter activity"/>
    <property type="evidence" value="ECO:0007669"/>
    <property type="project" value="TreeGrafter"/>
</dbReference>
<protein>
    <submittedName>
        <fullName evidence="3">Extracellular solute-binding protein</fullName>
    </submittedName>
</protein>
<dbReference type="CDD" id="cd08497">
    <property type="entry name" value="MbnE-like"/>
    <property type="match status" value="1"/>
</dbReference>
<dbReference type="InterPro" id="IPR030678">
    <property type="entry name" value="Peptide/Ni-bd"/>
</dbReference>
<dbReference type="GO" id="GO:0042884">
    <property type="term" value="P:microcin transport"/>
    <property type="evidence" value="ECO:0007669"/>
    <property type="project" value="TreeGrafter"/>
</dbReference>
<gene>
    <name evidence="3" type="ORF">ABV408_10150</name>
</gene>
<dbReference type="PIRSF" id="PIRSF002741">
    <property type="entry name" value="MppA"/>
    <property type="match status" value="1"/>
</dbReference>
<dbReference type="AlphaFoldDB" id="A0AB74UKD2"/>
<dbReference type="InterPro" id="IPR039424">
    <property type="entry name" value="SBP_5"/>
</dbReference>
<dbReference type="PANTHER" id="PTHR30290">
    <property type="entry name" value="PERIPLASMIC BINDING COMPONENT OF ABC TRANSPORTER"/>
    <property type="match status" value="1"/>
</dbReference>